<evidence type="ECO:0000313" key="1">
    <source>
        <dbReference type="Ensembl" id="ENSCABP00000030075.1"/>
    </source>
</evidence>
<reference evidence="1" key="2">
    <citation type="submission" date="2025-09" db="UniProtKB">
        <authorList>
            <consortium name="Ensembl"/>
        </authorList>
    </citation>
    <scope>IDENTIFICATION</scope>
</reference>
<name>A0A8C0JE40_CHEAB</name>
<dbReference type="SUPFAM" id="SSF52047">
    <property type="entry name" value="RNI-like"/>
    <property type="match status" value="1"/>
</dbReference>
<reference evidence="1" key="1">
    <citation type="submission" date="2025-08" db="UniProtKB">
        <authorList>
            <consortium name="Ensembl"/>
        </authorList>
    </citation>
    <scope>IDENTIFICATION</scope>
</reference>
<proteinExistence type="predicted"/>
<sequence length="208" mass="23736">IRHLQEIPASDSNVSTSFTWSWDPTKTSELLSGMGVSVLKKEKLGSENTPQELLVSLYPPQKRQKVKEKDKDFVIARRPRLLRETESGNVFNPTFVYRLYYSDSAMLKPDCFQYFHQLICLQHLSLSRCYQISPADLLELGEIPTLKTLQAFGLVTDNSLQLLKETLPHIKINCSHFTTIARPTVGSKKNQEIWGIKCRLTLRNPSGL</sequence>
<dbReference type="Gene3D" id="3.80.10.10">
    <property type="entry name" value="Ribonuclease Inhibitor"/>
    <property type="match status" value="1"/>
</dbReference>
<dbReference type="Ensembl" id="ENSCABT00000032960.1">
    <property type="protein sequence ID" value="ENSCABP00000030075.1"/>
    <property type="gene ID" value="ENSCABG00000022045.1"/>
</dbReference>
<accession>A0A8C0JE40</accession>
<dbReference type="GeneTree" id="ENSGT00390000007918"/>
<protein>
    <submittedName>
        <fullName evidence="1">S-phase kinase associated protein 2</fullName>
    </submittedName>
</protein>
<gene>
    <name evidence="1" type="primary">SKP2</name>
</gene>
<dbReference type="AlphaFoldDB" id="A0A8C0JE40"/>
<evidence type="ECO:0000313" key="2">
    <source>
        <dbReference type="Proteomes" id="UP000694404"/>
    </source>
</evidence>
<dbReference type="InterPro" id="IPR032675">
    <property type="entry name" value="LRR_dom_sf"/>
</dbReference>
<dbReference type="Proteomes" id="UP000694404">
    <property type="component" value="Unplaced"/>
</dbReference>
<organism evidence="1 2">
    <name type="scientific">Chelonoidis abingdonii</name>
    <name type="common">Abingdon island giant tortoise</name>
    <name type="synonym">Testudo abingdonii</name>
    <dbReference type="NCBI Taxonomy" id="106734"/>
    <lineage>
        <taxon>Eukaryota</taxon>
        <taxon>Metazoa</taxon>
        <taxon>Chordata</taxon>
        <taxon>Craniata</taxon>
        <taxon>Vertebrata</taxon>
        <taxon>Euteleostomi</taxon>
        <taxon>Archelosauria</taxon>
        <taxon>Testudinata</taxon>
        <taxon>Testudines</taxon>
        <taxon>Cryptodira</taxon>
        <taxon>Durocryptodira</taxon>
        <taxon>Testudinoidea</taxon>
        <taxon>Testudinidae</taxon>
        <taxon>Chelonoidis</taxon>
    </lineage>
</organism>
<keyword evidence="2" id="KW-1185">Reference proteome</keyword>